<proteinExistence type="predicted"/>
<feature type="non-terminal residue" evidence="2">
    <location>
        <position position="288"/>
    </location>
</feature>
<keyword evidence="3" id="KW-1185">Reference proteome</keyword>
<reference evidence="2 3" key="1">
    <citation type="journal article" date="2013" name="Proc. Natl. Acad. Sci. U.S.A.">
        <title>Fine-scale variation in meiotic recombination in Mimulus inferred from population shotgun sequencing.</title>
        <authorList>
            <person name="Hellsten U."/>
            <person name="Wright K.M."/>
            <person name="Jenkins J."/>
            <person name="Shu S."/>
            <person name="Yuan Y."/>
            <person name="Wessler S.R."/>
            <person name="Schmutz J."/>
            <person name="Willis J.H."/>
            <person name="Rokhsar D.S."/>
        </authorList>
    </citation>
    <scope>NUCLEOTIDE SEQUENCE [LARGE SCALE GENOMIC DNA]</scope>
    <source>
        <strain evidence="3">cv. DUN x IM62</strain>
    </source>
</reference>
<protein>
    <recommendedName>
        <fullName evidence="1">F-box domain-containing protein</fullName>
    </recommendedName>
</protein>
<dbReference type="SMART" id="SM00256">
    <property type="entry name" value="FBOX"/>
    <property type="match status" value="1"/>
</dbReference>
<evidence type="ECO:0000313" key="3">
    <source>
        <dbReference type="Proteomes" id="UP000030748"/>
    </source>
</evidence>
<dbReference type="SUPFAM" id="SSF81383">
    <property type="entry name" value="F-box domain"/>
    <property type="match status" value="1"/>
</dbReference>
<dbReference type="Pfam" id="PF12937">
    <property type="entry name" value="F-box-like"/>
    <property type="match status" value="1"/>
</dbReference>
<dbReference type="PROSITE" id="PS50181">
    <property type="entry name" value="FBOX"/>
    <property type="match status" value="1"/>
</dbReference>
<dbReference type="InterPro" id="IPR036047">
    <property type="entry name" value="F-box-like_dom_sf"/>
</dbReference>
<dbReference type="Gene3D" id="1.20.1280.50">
    <property type="match status" value="1"/>
</dbReference>
<dbReference type="PANTHER" id="PTHR31672">
    <property type="entry name" value="BNACNNG10540D PROTEIN"/>
    <property type="match status" value="1"/>
</dbReference>
<feature type="domain" description="F-box" evidence="1">
    <location>
        <begin position="32"/>
        <end position="80"/>
    </location>
</feature>
<dbReference type="PANTHER" id="PTHR31672:SF11">
    <property type="entry name" value="F-BOX PROTEIN CPR1-LIKE ISOFORM X2"/>
    <property type="match status" value="1"/>
</dbReference>
<dbReference type="Pfam" id="PF08268">
    <property type="entry name" value="FBA_3"/>
    <property type="match status" value="1"/>
</dbReference>
<evidence type="ECO:0000313" key="2">
    <source>
        <dbReference type="EMBL" id="EYU46094.1"/>
    </source>
</evidence>
<name>A0A022S182_ERYGU</name>
<organism evidence="2 3">
    <name type="scientific">Erythranthe guttata</name>
    <name type="common">Yellow monkey flower</name>
    <name type="synonym">Mimulus guttatus</name>
    <dbReference type="NCBI Taxonomy" id="4155"/>
    <lineage>
        <taxon>Eukaryota</taxon>
        <taxon>Viridiplantae</taxon>
        <taxon>Streptophyta</taxon>
        <taxon>Embryophyta</taxon>
        <taxon>Tracheophyta</taxon>
        <taxon>Spermatophyta</taxon>
        <taxon>Magnoliopsida</taxon>
        <taxon>eudicotyledons</taxon>
        <taxon>Gunneridae</taxon>
        <taxon>Pentapetalae</taxon>
        <taxon>asterids</taxon>
        <taxon>lamiids</taxon>
        <taxon>Lamiales</taxon>
        <taxon>Phrymaceae</taxon>
        <taxon>Erythranthe</taxon>
    </lineage>
</organism>
<gene>
    <name evidence="2" type="ORF">MIMGU_mgv1a023514mg</name>
</gene>
<dbReference type="Proteomes" id="UP000030748">
    <property type="component" value="Unassembled WGS sequence"/>
</dbReference>
<accession>A0A022S182</accession>
<dbReference type="InterPro" id="IPR013187">
    <property type="entry name" value="F-box-assoc_dom_typ3"/>
</dbReference>
<dbReference type="InterPro" id="IPR001810">
    <property type="entry name" value="F-box_dom"/>
</dbReference>
<dbReference type="EMBL" id="KI630171">
    <property type="protein sequence ID" value="EYU46094.1"/>
    <property type="molecule type" value="Genomic_DNA"/>
</dbReference>
<dbReference type="InterPro" id="IPR050796">
    <property type="entry name" value="SCF_F-box_component"/>
</dbReference>
<dbReference type="eggNOG" id="ENOG502SSN5">
    <property type="taxonomic scope" value="Eukaryota"/>
</dbReference>
<dbReference type="AlphaFoldDB" id="A0A022S182"/>
<sequence length="288" mass="33014">MQIAEGNCNYVPVKSPSPSPPYDFRRCKESSTNLLDSLPDELLFNILVHLPAEDIYDHAMLVCRKWYRMIRTRYFVHEHLQHSTPGLLLHNSRNKTTSFAAMRRGRIELSECSYTIRAYEGWDSCNGLILEYYSFEGTLGFHIINPATRKIFEIPRFSPQGTTIDHRWGIAYSAASGEYKVARTYANKVDDEDDDDDDLQYVVDIVTVGVDESWRCVCTQHLSPESKVLLGKDSVTTEGFIHYMNSFDDNRVLTLNVETETITEYAIPQGLDYKFRCCLSTGKSLSML</sequence>
<evidence type="ECO:0000259" key="1">
    <source>
        <dbReference type="PROSITE" id="PS50181"/>
    </source>
</evidence>